<keyword evidence="2" id="KW-0547">Nucleotide-binding</keyword>
<dbReference type="InterPro" id="IPR003593">
    <property type="entry name" value="AAA+_ATPase"/>
</dbReference>
<dbReference type="Gene3D" id="3.40.50.300">
    <property type="entry name" value="P-loop containing nucleotide triphosphate hydrolases"/>
    <property type="match status" value="1"/>
</dbReference>
<dbReference type="CDD" id="cd03230">
    <property type="entry name" value="ABC_DR_subfamily_A"/>
    <property type="match status" value="1"/>
</dbReference>
<keyword evidence="3 5" id="KW-0067">ATP-binding</keyword>
<dbReference type="EMBL" id="CP064936">
    <property type="protein sequence ID" value="QQA00460.1"/>
    <property type="molecule type" value="Genomic_DNA"/>
</dbReference>
<dbReference type="KEGG" id="tper:IWA51_09305"/>
<dbReference type="GO" id="GO:0005524">
    <property type="term" value="F:ATP binding"/>
    <property type="evidence" value="ECO:0007669"/>
    <property type="project" value="UniProtKB-KW"/>
</dbReference>
<dbReference type="SMART" id="SM00382">
    <property type="entry name" value="AAA"/>
    <property type="match status" value="1"/>
</dbReference>
<dbReference type="PROSITE" id="PS50893">
    <property type="entry name" value="ABC_TRANSPORTER_2"/>
    <property type="match status" value="1"/>
</dbReference>
<keyword evidence="6" id="KW-1185">Reference proteome</keyword>
<dbReference type="PANTHER" id="PTHR42939:SF1">
    <property type="entry name" value="ABC TRANSPORTER ATP-BINDING PROTEIN ALBC-RELATED"/>
    <property type="match status" value="1"/>
</dbReference>
<dbReference type="InterPro" id="IPR051782">
    <property type="entry name" value="ABC_Transporter_VariousFunc"/>
</dbReference>
<dbReference type="SUPFAM" id="SSF52540">
    <property type="entry name" value="P-loop containing nucleoside triphosphate hydrolases"/>
    <property type="match status" value="1"/>
</dbReference>
<sequence>MDGIMEKILEISNLDFSYKRKNVYENLNLSVNKGDVLGILGHNGAGKTTLFRLIGGILKPAGGSIKLFLNKGENIGFMPEGLGLYPRLSGKDNLELIFLRNNKNIDKNLIMQTLEEIKLKDSALTPIGEWSTGMKRRLSLIGALKSNTALCMLDEPFLGIDPVSQKIMLDYIKKIHSPEQTILVSCHDLNVIKQICNKIIIIKEGKIIKQTDSPDEISDIENIYFTLNKE</sequence>
<gene>
    <name evidence="5" type="ORF">IWA51_09305</name>
</gene>
<evidence type="ECO:0000256" key="1">
    <source>
        <dbReference type="ARBA" id="ARBA00022448"/>
    </source>
</evidence>
<evidence type="ECO:0000256" key="2">
    <source>
        <dbReference type="ARBA" id="ARBA00022741"/>
    </source>
</evidence>
<feature type="domain" description="ABC transporter" evidence="4">
    <location>
        <begin position="9"/>
        <end position="229"/>
    </location>
</feature>
<accession>A0A7T3V509</accession>
<dbReference type="InterPro" id="IPR003439">
    <property type="entry name" value="ABC_transporter-like_ATP-bd"/>
</dbReference>
<evidence type="ECO:0000256" key="3">
    <source>
        <dbReference type="ARBA" id="ARBA00022840"/>
    </source>
</evidence>
<dbReference type="InterPro" id="IPR027417">
    <property type="entry name" value="P-loop_NTPase"/>
</dbReference>
<evidence type="ECO:0000259" key="4">
    <source>
        <dbReference type="PROSITE" id="PS50893"/>
    </source>
</evidence>
<protein>
    <submittedName>
        <fullName evidence="5">ATP-binding cassette domain-containing protein</fullName>
    </submittedName>
</protein>
<dbReference type="Proteomes" id="UP000595224">
    <property type="component" value="Chromosome"/>
</dbReference>
<evidence type="ECO:0000313" key="6">
    <source>
        <dbReference type="Proteomes" id="UP000595224"/>
    </source>
</evidence>
<dbReference type="Pfam" id="PF00005">
    <property type="entry name" value="ABC_tran"/>
    <property type="match status" value="1"/>
</dbReference>
<keyword evidence="1" id="KW-0813">Transport</keyword>
<dbReference type="AlphaFoldDB" id="A0A7T3V509"/>
<dbReference type="RefSeq" id="WP_198442204.1">
    <property type="nucleotide sequence ID" value="NZ_CBCSHE010000001.1"/>
</dbReference>
<proteinExistence type="predicted"/>
<evidence type="ECO:0000313" key="5">
    <source>
        <dbReference type="EMBL" id="QQA00460.1"/>
    </source>
</evidence>
<dbReference type="GO" id="GO:0016887">
    <property type="term" value="F:ATP hydrolysis activity"/>
    <property type="evidence" value="ECO:0007669"/>
    <property type="project" value="InterPro"/>
</dbReference>
<organism evidence="5 6">
    <name type="scientific">Treponema peruense</name>
    <dbReference type="NCBI Taxonomy" id="2787628"/>
    <lineage>
        <taxon>Bacteria</taxon>
        <taxon>Pseudomonadati</taxon>
        <taxon>Spirochaetota</taxon>
        <taxon>Spirochaetia</taxon>
        <taxon>Spirochaetales</taxon>
        <taxon>Treponemataceae</taxon>
        <taxon>Treponema</taxon>
    </lineage>
</organism>
<name>A0A7T3V509_9SPIR</name>
<dbReference type="PANTHER" id="PTHR42939">
    <property type="entry name" value="ABC TRANSPORTER ATP-BINDING PROTEIN ALBC-RELATED"/>
    <property type="match status" value="1"/>
</dbReference>
<reference evidence="5 6" key="1">
    <citation type="submission" date="2020-11" db="EMBL/GenBank/DDBJ databases">
        <title>Treponema Peruensis nv. sp., first commensal Treponema isolated from human feces.</title>
        <authorList>
            <person name="Belkhou C."/>
            <person name="Raes J."/>
        </authorList>
    </citation>
    <scope>NUCLEOTIDE SEQUENCE [LARGE SCALE GENOMIC DNA]</scope>
    <source>
        <strain evidence="5 6">RCC2812</strain>
    </source>
</reference>